<keyword evidence="1" id="KW-1133">Transmembrane helix</keyword>
<protein>
    <submittedName>
        <fullName evidence="2">DUF2273 domain-containing protein</fullName>
    </submittedName>
</protein>
<evidence type="ECO:0000313" key="4">
    <source>
        <dbReference type="Proteomes" id="UP000242008"/>
    </source>
</evidence>
<keyword evidence="1" id="KW-0472">Membrane</keyword>
<keyword evidence="4" id="KW-1185">Reference proteome</keyword>
<dbReference type="AlphaFoldDB" id="A0AAX0ZHY1"/>
<dbReference type="GeneID" id="93655348"/>
<reference evidence="4 5" key="1">
    <citation type="journal article" date="2016" name="Front. Microbiol.">
        <title>Comprehensive Phylogenetic Analysis of Bovine Non-aureus Staphylococci Species Based on Whole-Genome Sequencing.</title>
        <authorList>
            <person name="Naushad S."/>
            <person name="Barkema H.W."/>
            <person name="Luby C."/>
            <person name="Condas L.A."/>
            <person name="Nobrega D.B."/>
            <person name="Carson D.A."/>
            <person name="De Buck J."/>
        </authorList>
    </citation>
    <scope>NUCLEOTIDE SEQUENCE [LARGE SCALE GENOMIC DNA]</scope>
    <source>
        <strain evidence="2 5">SNUC 105</strain>
        <strain evidence="3 4">SNUC 1363</strain>
    </source>
</reference>
<name>A0AAX0ZHY1_STACR</name>
<dbReference type="Proteomes" id="UP000242144">
    <property type="component" value="Unassembled WGS sequence"/>
</dbReference>
<proteinExistence type="predicted"/>
<evidence type="ECO:0000313" key="5">
    <source>
        <dbReference type="Proteomes" id="UP000242144"/>
    </source>
</evidence>
<organism evidence="2 5">
    <name type="scientific">Staphylococcus chromogenes</name>
    <name type="common">Staphylococcus hyicus subsp. chromogenes</name>
    <dbReference type="NCBI Taxonomy" id="46126"/>
    <lineage>
        <taxon>Bacteria</taxon>
        <taxon>Bacillati</taxon>
        <taxon>Bacillota</taxon>
        <taxon>Bacilli</taxon>
        <taxon>Bacillales</taxon>
        <taxon>Staphylococcaceae</taxon>
        <taxon>Staphylococcus</taxon>
    </lineage>
</organism>
<feature type="transmembrane region" description="Helical" evidence="1">
    <location>
        <begin position="24"/>
        <end position="42"/>
    </location>
</feature>
<comment type="caution">
    <text evidence="2">The sequence shown here is derived from an EMBL/GenBank/DDBJ whole genome shotgun (WGS) entry which is preliminary data.</text>
</comment>
<keyword evidence="1" id="KW-0812">Transmembrane</keyword>
<evidence type="ECO:0000313" key="2">
    <source>
        <dbReference type="EMBL" id="PTG28656.1"/>
    </source>
</evidence>
<evidence type="ECO:0000313" key="3">
    <source>
        <dbReference type="EMBL" id="PTG67944.1"/>
    </source>
</evidence>
<sequence>MNNNENHQSNQAAVETLANFFNAYKWRIIGFLLFLILAILFITLGFWKTILIAFLCLVGIGLGYIKDRTQDFLNFINRLS</sequence>
<dbReference type="EMBL" id="PZCM01000001">
    <property type="protein sequence ID" value="PTG28656.1"/>
    <property type="molecule type" value="Genomic_DNA"/>
</dbReference>
<evidence type="ECO:0000256" key="1">
    <source>
        <dbReference type="SAM" id="Phobius"/>
    </source>
</evidence>
<dbReference type="EMBL" id="PZAO01000038">
    <property type="protein sequence ID" value="PTG67944.1"/>
    <property type="molecule type" value="Genomic_DNA"/>
</dbReference>
<reference evidence="2" key="2">
    <citation type="submission" date="2018-03" db="EMBL/GenBank/DDBJ databases">
        <authorList>
            <person name="Naushad S."/>
        </authorList>
    </citation>
    <scope>NUCLEOTIDE SEQUENCE</scope>
    <source>
        <strain evidence="2">SNUC 105</strain>
        <strain evidence="3">SNUC 1363</strain>
    </source>
</reference>
<dbReference type="RefSeq" id="WP_037574531.1">
    <property type="nucleotide sequence ID" value="NZ_BMDK01000001.1"/>
</dbReference>
<accession>A0AAX0ZHY1</accession>
<dbReference type="Pfam" id="PF10031">
    <property type="entry name" value="DUF2273"/>
    <property type="match status" value="1"/>
</dbReference>
<dbReference type="Proteomes" id="UP000242008">
    <property type="component" value="Unassembled WGS sequence"/>
</dbReference>
<feature type="transmembrane region" description="Helical" evidence="1">
    <location>
        <begin position="49"/>
        <end position="65"/>
    </location>
</feature>
<gene>
    <name evidence="2" type="ORF">BU638_00185</name>
    <name evidence="3" type="ORF">BU676_11150</name>
</gene>
<dbReference type="InterPro" id="IPR018730">
    <property type="entry name" value="DUF2273"/>
</dbReference>